<feature type="chain" id="PRO_5014397743" evidence="1">
    <location>
        <begin position="18"/>
        <end position="112"/>
    </location>
</feature>
<keyword evidence="1" id="KW-0732">Signal</keyword>
<dbReference type="STRING" id="1745343.A0A2J6PUZ2"/>
<feature type="signal peptide" evidence="1">
    <location>
        <begin position="1"/>
        <end position="17"/>
    </location>
</feature>
<evidence type="ECO:0000256" key="1">
    <source>
        <dbReference type="SAM" id="SignalP"/>
    </source>
</evidence>
<accession>A0A2J6PUZ2</accession>
<reference evidence="2 3" key="1">
    <citation type="submission" date="2016-05" db="EMBL/GenBank/DDBJ databases">
        <title>A degradative enzymes factory behind the ericoid mycorrhizal symbiosis.</title>
        <authorList>
            <consortium name="DOE Joint Genome Institute"/>
            <person name="Martino E."/>
            <person name="Morin E."/>
            <person name="Grelet G."/>
            <person name="Kuo A."/>
            <person name="Kohler A."/>
            <person name="Daghino S."/>
            <person name="Barry K."/>
            <person name="Choi C."/>
            <person name="Cichocki N."/>
            <person name="Clum A."/>
            <person name="Copeland A."/>
            <person name="Hainaut M."/>
            <person name="Haridas S."/>
            <person name="Labutti K."/>
            <person name="Lindquist E."/>
            <person name="Lipzen A."/>
            <person name="Khouja H.-R."/>
            <person name="Murat C."/>
            <person name="Ohm R."/>
            <person name="Olson A."/>
            <person name="Spatafora J."/>
            <person name="Veneault-Fourrey C."/>
            <person name="Henrissat B."/>
            <person name="Grigoriev I."/>
            <person name="Martin F."/>
            <person name="Perotto S."/>
        </authorList>
    </citation>
    <scope>NUCLEOTIDE SEQUENCE [LARGE SCALE GENOMIC DNA]</scope>
    <source>
        <strain evidence="2 3">UAMH 7357</strain>
    </source>
</reference>
<evidence type="ECO:0000313" key="3">
    <source>
        <dbReference type="Proteomes" id="UP000235672"/>
    </source>
</evidence>
<evidence type="ECO:0000313" key="2">
    <source>
        <dbReference type="EMBL" id="PMD17841.1"/>
    </source>
</evidence>
<proteinExistence type="predicted"/>
<organism evidence="2 3">
    <name type="scientific">Hyaloscypha hepaticicola</name>
    <dbReference type="NCBI Taxonomy" id="2082293"/>
    <lineage>
        <taxon>Eukaryota</taxon>
        <taxon>Fungi</taxon>
        <taxon>Dikarya</taxon>
        <taxon>Ascomycota</taxon>
        <taxon>Pezizomycotina</taxon>
        <taxon>Leotiomycetes</taxon>
        <taxon>Helotiales</taxon>
        <taxon>Hyaloscyphaceae</taxon>
        <taxon>Hyaloscypha</taxon>
    </lineage>
</organism>
<keyword evidence="3" id="KW-1185">Reference proteome</keyword>
<dbReference type="EMBL" id="KZ613497">
    <property type="protein sequence ID" value="PMD17841.1"/>
    <property type="molecule type" value="Genomic_DNA"/>
</dbReference>
<protein>
    <submittedName>
        <fullName evidence="2">Uncharacterized protein</fullName>
    </submittedName>
</protein>
<sequence>MSLRIALVLILVPAVTASSRGDAFSNNLFSGISPLLVLFGQDFANHFLSQSTSWLDSIIFATGPLGIPAAITGAIRVGGYSFLKSLIGRARERESTIEKDLLSSTSVDVCEL</sequence>
<dbReference type="AlphaFoldDB" id="A0A2J6PUZ2"/>
<dbReference type="OrthoDB" id="194358at2759"/>
<gene>
    <name evidence="2" type="ORF">NA56DRAFT_578041</name>
</gene>
<dbReference type="Proteomes" id="UP000235672">
    <property type="component" value="Unassembled WGS sequence"/>
</dbReference>
<name>A0A2J6PUZ2_9HELO</name>